<evidence type="ECO:0008006" key="3">
    <source>
        <dbReference type="Google" id="ProtNLM"/>
    </source>
</evidence>
<protein>
    <recommendedName>
        <fullName evidence="3">DUF1365 domain-containing protein</fullName>
    </recommendedName>
</protein>
<gene>
    <name evidence="1" type="ORF">HNQ60_001248</name>
</gene>
<proteinExistence type="predicted"/>
<keyword evidence="2" id="KW-1185">Reference proteome</keyword>
<comment type="caution">
    <text evidence="1">The sequence shown here is derived from an EMBL/GenBank/DDBJ whole genome shotgun (WGS) entry which is preliminary data.</text>
</comment>
<dbReference type="PANTHER" id="PTHR33973:SF4">
    <property type="entry name" value="OS07G0153300 PROTEIN"/>
    <property type="match status" value="1"/>
</dbReference>
<dbReference type="PANTHER" id="PTHR33973">
    <property type="entry name" value="OS07G0153300 PROTEIN"/>
    <property type="match status" value="1"/>
</dbReference>
<evidence type="ECO:0000313" key="2">
    <source>
        <dbReference type="Proteomes" id="UP000588068"/>
    </source>
</evidence>
<organism evidence="1 2">
    <name type="scientific">Povalibacter uvarum</name>
    <dbReference type="NCBI Taxonomy" id="732238"/>
    <lineage>
        <taxon>Bacteria</taxon>
        <taxon>Pseudomonadati</taxon>
        <taxon>Pseudomonadota</taxon>
        <taxon>Gammaproteobacteria</taxon>
        <taxon>Steroidobacterales</taxon>
        <taxon>Steroidobacteraceae</taxon>
        <taxon>Povalibacter</taxon>
    </lineage>
</organism>
<name>A0A841HJS5_9GAMM</name>
<reference evidence="1 2" key="1">
    <citation type="submission" date="2020-08" db="EMBL/GenBank/DDBJ databases">
        <title>Genomic Encyclopedia of Type Strains, Phase IV (KMG-IV): sequencing the most valuable type-strain genomes for metagenomic binning, comparative biology and taxonomic classification.</title>
        <authorList>
            <person name="Goeker M."/>
        </authorList>
    </citation>
    <scope>NUCLEOTIDE SEQUENCE [LARGE SCALE GENOMIC DNA]</scope>
    <source>
        <strain evidence="1 2">DSM 26723</strain>
    </source>
</reference>
<dbReference type="InterPro" id="IPR010775">
    <property type="entry name" value="DUF1365"/>
</dbReference>
<dbReference type="AlphaFoldDB" id="A0A841HJS5"/>
<dbReference type="Proteomes" id="UP000588068">
    <property type="component" value="Unassembled WGS sequence"/>
</dbReference>
<dbReference type="Pfam" id="PF07103">
    <property type="entry name" value="DUF1365"/>
    <property type="match status" value="1"/>
</dbReference>
<dbReference type="RefSeq" id="WP_184330121.1">
    <property type="nucleotide sequence ID" value="NZ_JACHHZ010000001.1"/>
</dbReference>
<accession>A0A841HJS5</accession>
<evidence type="ECO:0000313" key="1">
    <source>
        <dbReference type="EMBL" id="MBB6092402.1"/>
    </source>
</evidence>
<dbReference type="EMBL" id="JACHHZ010000001">
    <property type="protein sequence ID" value="MBB6092402.1"/>
    <property type="molecule type" value="Genomic_DNA"/>
</dbReference>
<sequence>MNSCLYVGSVRHRRFAPRPNRFHYRLFMAFIDLAELPHAFDSLWLWSARHAAPARFRRADYYGDPSRPLDVCVRELVEQHVGVRPEGPIRLLTHLRYFGHNFNPVSFYYVYDASGARVDYVVAEITNTPWRQRHTYVLPTDAGERRVAGHGGDVWRWQFDKDFHVSPFLPMDMHYDWRFCAPAEALYVHMQTRHAGQLMLDATLNLRRRALTRTSALGALLRFPLMTLKVSALIYWQALKLALRRTPFFAHPGSLSR</sequence>